<gene>
    <name evidence="3" type="ORF">PCANC_17825</name>
</gene>
<sequence length="660" mass="74803">MSSWSGGGGRYAWQLVIPLPAYHRPHFDLVNHQMSIFLHFLRSSHQSGLIRHAGSPPTPGLARAVSGYSALQSESHTSKSSRCNHHSTTHPWTMSQAQQEPAATNSSEFTPLLQEEHRRSHAHLTQTPPSARFFIPAQPHSAVTHFILNFSHSPTGLLSSVALNENDLSVDPVGLDLDLQSTPSNSFQPDRSPAPYRFRKSRFLLTLDIFKAIVLSLQTIYTANQFIGPYSYSDQPFTPYWHKHVVFPLDCPSQYRIHLLTLICAPALHFVLGCSTVLAIHTRRCLGWRSHELFFRSLKLGLSLLLLNQLLMSQTIFQTRGKVILTTLPIWSLGWNLIFITAILIALFLAERTILNYLYSKTSGCLLKTTSLHGDDDGDEDLETRWMRRCADRIRVAIDAFLVTSTVFLPLVIGYMLPGDREDPDPDWWIESSLTRSYWFWFFLAPTPKMSAYPRFGMVTNFAPVGWLPFVLLGAFYGRSLIRKPQERKMTFHQHLKLAIVSVTVFALTRAVDVGNLAVPYIADEGPARAVPGHLFRWLSGSWEMAFYTTAYPPDLGHLSLSSTLIFLLLALLDLLPQALLNLNPLLLFGRSPIFFYSIQLLSFHYVLPSVLAIVDWPMHLNLFWISVVSLSSLPVLWLACEAWVIFKDCKSPQSLWRFF</sequence>
<feature type="transmembrane region" description="Helical" evidence="2">
    <location>
        <begin position="300"/>
        <end position="317"/>
    </location>
</feature>
<feature type="compositionally biased region" description="Polar residues" evidence="1">
    <location>
        <begin position="69"/>
        <end position="81"/>
    </location>
</feature>
<feature type="transmembrane region" description="Helical" evidence="2">
    <location>
        <begin position="396"/>
        <end position="417"/>
    </location>
</feature>
<keyword evidence="2" id="KW-1133">Transmembrane helix</keyword>
<dbReference type="Proteomes" id="UP000235388">
    <property type="component" value="Unassembled WGS sequence"/>
</dbReference>
<evidence type="ECO:0000256" key="1">
    <source>
        <dbReference type="SAM" id="MobiDB-lite"/>
    </source>
</evidence>
<dbReference type="EMBL" id="PGCJ01001051">
    <property type="protein sequence ID" value="PLW10654.1"/>
    <property type="molecule type" value="Genomic_DNA"/>
</dbReference>
<evidence type="ECO:0000256" key="2">
    <source>
        <dbReference type="SAM" id="Phobius"/>
    </source>
</evidence>
<accession>A0A2N5SBR7</accession>
<feature type="transmembrane region" description="Helical" evidence="2">
    <location>
        <begin position="257"/>
        <end position="280"/>
    </location>
</feature>
<feature type="compositionally biased region" description="Polar residues" evidence="1">
    <location>
        <begin position="89"/>
        <end position="107"/>
    </location>
</feature>
<keyword evidence="2" id="KW-0472">Membrane</keyword>
<feature type="transmembrane region" description="Helical" evidence="2">
    <location>
        <begin position="456"/>
        <end position="477"/>
    </location>
</feature>
<name>A0A2N5SBR7_9BASI</name>
<dbReference type="STRING" id="200324.A0A2N5SBR7"/>
<feature type="transmembrane region" description="Helical" evidence="2">
    <location>
        <begin position="498"/>
        <end position="523"/>
    </location>
</feature>
<dbReference type="AlphaFoldDB" id="A0A2N5SBR7"/>
<reference evidence="3 4" key="1">
    <citation type="submission" date="2017-11" db="EMBL/GenBank/DDBJ databases">
        <title>De novo assembly and phasing of dikaryotic genomes from two isolates of Puccinia coronata f. sp. avenae, the causal agent of oat crown rust.</title>
        <authorList>
            <person name="Miller M.E."/>
            <person name="Zhang Y."/>
            <person name="Omidvar V."/>
            <person name="Sperschneider J."/>
            <person name="Schwessinger B."/>
            <person name="Raley C."/>
            <person name="Palmer J.M."/>
            <person name="Garnica D."/>
            <person name="Upadhyaya N."/>
            <person name="Rathjen J."/>
            <person name="Taylor J.M."/>
            <person name="Park R.F."/>
            <person name="Dodds P.N."/>
            <person name="Hirsch C.D."/>
            <person name="Kianian S.F."/>
            <person name="Figueroa M."/>
        </authorList>
    </citation>
    <scope>NUCLEOTIDE SEQUENCE [LARGE SCALE GENOMIC DNA]</scope>
    <source>
        <strain evidence="3">12NC29</strain>
    </source>
</reference>
<comment type="caution">
    <text evidence="3">The sequence shown here is derived from an EMBL/GenBank/DDBJ whole genome shotgun (WGS) entry which is preliminary data.</text>
</comment>
<feature type="transmembrane region" description="Helical" evidence="2">
    <location>
        <begin position="329"/>
        <end position="350"/>
    </location>
</feature>
<feature type="region of interest" description="Disordered" evidence="1">
    <location>
        <begin position="69"/>
        <end position="107"/>
    </location>
</feature>
<dbReference type="PANTHER" id="PTHR40407:SF1">
    <property type="entry name" value="HEPARAN-ALPHA-GLUCOSAMINIDE N-ACETYLTRANSFERASE CATALYTIC DOMAIN-CONTAINING PROTEIN"/>
    <property type="match status" value="1"/>
</dbReference>
<evidence type="ECO:0000313" key="4">
    <source>
        <dbReference type="Proteomes" id="UP000235388"/>
    </source>
</evidence>
<protein>
    <submittedName>
        <fullName evidence="3">Uncharacterized protein</fullName>
    </submittedName>
</protein>
<evidence type="ECO:0000313" key="3">
    <source>
        <dbReference type="EMBL" id="PLW10654.1"/>
    </source>
</evidence>
<proteinExistence type="predicted"/>
<feature type="transmembrane region" description="Helical" evidence="2">
    <location>
        <begin position="594"/>
        <end position="617"/>
    </location>
</feature>
<dbReference type="OrthoDB" id="2505607at2759"/>
<dbReference type="PANTHER" id="PTHR40407">
    <property type="entry name" value="MEMBRANE PROTEIN-LIKE PROTEIN"/>
    <property type="match status" value="1"/>
</dbReference>
<organism evidence="3 4">
    <name type="scientific">Puccinia coronata f. sp. avenae</name>
    <dbReference type="NCBI Taxonomy" id="200324"/>
    <lineage>
        <taxon>Eukaryota</taxon>
        <taxon>Fungi</taxon>
        <taxon>Dikarya</taxon>
        <taxon>Basidiomycota</taxon>
        <taxon>Pucciniomycotina</taxon>
        <taxon>Pucciniomycetes</taxon>
        <taxon>Pucciniales</taxon>
        <taxon>Pucciniaceae</taxon>
        <taxon>Puccinia</taxon>
    </lineage>
</organism>
<keyword evidence="4" id="KW-1185">Reference proteome</keyword>
<feature type="transmembrane region" description="Helical" evidence="2">
    <location>
        <begin position="623"/>
        <end position="647"/>
    </location>
</feature>
<keyword evidence="2" id="KW-0812">Transmembrane</keyword>